<proteinExistence type="predicted"/>
<dbReference type="AlphaFoldDB" id="A0A420P6J4"/>
<feature type="region of interest" description="Disordered" evidence="1">
    <location>
        <begin position="424"/>
        <end position="529"/>
    </location>
</feature>
<organism evidence="2 3">
    <name type="scientific">Fusarium oxysporum</name>
    <name type="common">Fusarium vascular wilt</name>
    <dbReference type="NCBI Taxonomy" id="5507"/>
    <lineage>
        <taxon>Eukaryota</taxon>
        <taxon>Fungi</taxon>
        <taxon>Dikarya</taxon>
        <taxon>Ascomycota</taxon>
        <taxon>Pezizomycotina</taxon>
        <taxon>Sordariomycetes</taxon>
        <taxon>Hypocreomycetidae</taxon>
        <taxon>Hypocreales</taxon>
        <taxon>Nectriaceae</taxon>
        <taxon>Fusarium</taxon>
        <taxon>Fusarium oxysporum species complex</taxon>
    </lineage>
</organism>
<feature type="compositionally biased region" description="Low complexity" evidence="1">
    <location>
        <begin position="45"/>
        <end position="61"/>
    </location>
</feature>
<sequence length="700" mass="77732">MSQRGCQPWGKSSCSLYIAELHACMQEWQSYASRLEHELQRCQSRPRPLSPSSTSTYSVSPKSIASHSIPLQGAYYQPLSSSSLSCPPTYTYPADPEPILLQNAPRSPPTSTLEIIEWRPQYHRSWERADGSEHSGEISNASRDKTHTFTIQNFICRIPNPYDEDQWQQKRAELGLNDAQGILRALDNILSPRRHSGVGTLATLQVPDNVPDHLTYRAVEAGKAGFDAQRAVALSMFGGLVFMGECCVALKMGVSPEHVEESMRQFLTCLRSSNCTAGSRTFTMYRHVAVWVTQQMYLLFDDFHHRAFEMFLYAPTTISAYDVLARSGREGAFRSAILKLKPSDESLAPPTPEIQAALPFDLPFLIWANFRRRLGVDCYEHVCDVFGATCFPRNQFESWYGSLEQRELQVCAPPIRTSVCVQANKQRKAATSRNIRKRFPAGHLGREQKRRHTHAQSTHILEHEVTSVPPEDRHGTPRSPAGTGEQWVSRQARTGGPNDGTEESPRSVTRCSEAANDSQTNPPDIEHLPASSARERAMLGLNDGVPLEAEALRLQPQGAVHSPQVSSAEEYLPVLTEGVSPQTLEGRSRTKAKPQDYISACPASERGSTKPELLLPAAAQRADPIFGGIVCRMHTQDLSGVDEAFVRTGDPDAMLGVFEQSIEPDSREEGGQRHCVTDSIWGKGESRMDMVIGVEELYGN</sequence>
<protein>
    <submittedName>
        <fullName evidence="2">Uncharacterized protein</fullName>
    </submittedName>
</protein>
<name>A0A420P6J4_FUSOX</name>
<evidence type="ECO:0000256" key="1">
    <source>
        <dbReference type="SAM" id="MobiDB-lite"/>
    </source>
</evidence>
<feature type="compositionally biased region" description="Basic and acidic residues" evidence="1">
    <location>
        <begin position="460"/>
        <end position="475"/>
    </location>
</feature>
<dbReference type="EMBL" id="MRCY01000380">
    <property type="protein sequence ID" value="RKK88132.1"/>
    <property type="molecule type" value="Genomic_DNA"/>
</dbReference>
<accession>A0A420P6J4</accession>
<evidence type="ECO:0000313" key="2">
    <source>
        <dbReference type="EMBL" id="RKK88132.1"/>
    </source>
</evidence>
<feature type="region of interest" description="Disordered" evidence="1">
    <location>
        <begin position="42"/>
        <end position="61"/>
    </location>
</feature>
<gene>
    <name evidence="2" type="ORF">BFJ68_g16948</name>
</gene>
<dbReference type="Proteomes" id="UP000285860">
    <property type="component" value="Unassembled WGS sequence"/>
</dbReference>
<evidence type="ECO:0000313" key="3">
    <source>
        <dbReference type="Proteomes" id="UP000285860"/>
    </source>
</evidence>
<comment type="caution">
    <text evidence="2">The sequence shown here is derived from an EMBL/GenBank/DDBJ whole genome shotgun (WGS) entry which is preliminary data.</text>
</comment>
<feature type="compositionally biased region" description="Basic residues" evidence="1">
    <location>
        <begin position="425"/>
        <end position="440"/>
    </location>
</feature>
<feature type="region of interest" description="Disordered" evidence="1">
    <location>
        <begin position="579"/>
        <end position="609"/>
    </location>
</feature>
<feature type="compositionally biased region" description="Polar residues" evidence="1">
    <location>
        <begin position="506"/>
        <end position="522"/>
    </location>
</feature>
<reference evidence="2 3" key="1">
    <citation type="journal article" date="2018" name="Sci. Rep.">
        <title>Characterisation of pathogen-specific regions and novel effector candidates in Fusarium oxysporum f. sp. cepae.</title>
        <authorList>
            <person name="Armitage A.D."/>
            <person name="Taylor A."/>
            <person name="Sobczyk M.K."/>
            <person name="Baxter L."/>
            <person name="Greenfield B.P."/>
            <person name="Bates H.J."/>
            <person name="Wilson F."/>
            <person name="Jackson A.C."/>
            <person name="Ott S."/>
            <person name="Harrison R.J."/>
            <person name="Clarkson J.P."/>
        </authorList>
    </citation>
    <scope>NUCLEOTIDE SEQUENCE [LARGE SCALE GENOMIC DNA]</scope>
    <source>
        <strain evidence="2 3">Fo_A28</strain>
    </source>
</reference>